<dbReference type="PROSITE" id="PS50075">
    <property type="entry name" value="CARRIER"/>
    <property type="match status" value="1"/>
</dbReference>
<dbReference type="RefSeq" id="WP_281893754.1">
    <property type="nucleotide sequence ID" value="NZ_BSDI01000007.1"/>
</dbReference>
<evidence type="ECO:0000313" key="4">
    <source>
        <dbReference type="EMBL" id="GLH96525.1"/>
    </source>
</evidence>
<organism evidence="4 5">
    <name type="scientific">Phytohabitans aurantiacus</name>
    <dbReference type="NCBI Taxonomy" id="3016789"/>
    <lineage>
        <taxon>Bacteria</taxon>
        <taxon>Bacillati</taxon>
        <taxon>Actinomycetota</taxon>
        <taxon>Actinomycetes</taxon>
        <taxon>Micromonosporales</taxon>
        <taxon>Micromonosporaceae</taxon>
    </lineage>
</organism>
<feature type="domain" description="Carrier" evidence="3">
    <location>
        <begin position="4"/>
        <end position="81"/>
    </location>
</feature>
<dbReference type="SUPFAM" id="SSF47336">
    <property type="entry name" value="ACP-like"/>
    <property type="match status" value="1"/>
</dbReference>
<dbReference type="InterPro" id="IPR020806">
    <property type="entry name" value="PKS_PP-bd"/>
</dbReference>
<keyword evidence="1" id="KW-0596">Phosphopantetheine</keyword>
<comment type="caution">
    <text evidence="4">The sequence shown here is derived from an EMBL/GenBank/DDBJ whole genome shotgun (WGS) entry which is preliminary data.</text>
</comment>
<sequence length="88" mass="9668">MSTVDRATVTTWLIERVAFYVEREPADIDPTKHLAMYGMDSLYALGLAGDVEDEYGIDLDAAVVWDHPTIEAIAAYVEKTHPSAGVPD</sequence>
<accession>A0ABQ5QTA1</accession>
<dbReference type="EMBL" id="BSDI01000007">
    <property type="protein sequence ID" value="GLH96525.1"/>
    <property type="molecule type" value="Genomic_DNA"/>
</dbReference>
<dbReference type="Proteomes" id="UP001144280">
    <property type="component" value="Unassembled WGS sequence"/>
</dbReference>
<evidence type="ECO:0000259" key="3">
    <source>
        <dbReference type="PROSITE" id="PS50075"/>
    </source>
</evidence>
<proteinExistence type="predicted"/>
<evidence type="ECO:0000256" key="1">
    <source>
        <dbReference type="ARBA" id="ARBA00022450"/>
    </source>
</evidence>
<reference evidence="4" key="1">
    <citation type="submission" date="2022-12" db="EMBL/GenBank/DDBJ databases">
        <title>New Phytohabitans aurantiacus sp. RD004123 nov., an actinomycete isolated from soil.</title>
        <authorList>
            <person name="Triningsih D.W."/>
            <person name="Harunari E."/>
            <person name="Igarashi Y."/>
        </authorList>
    </citation>
    <scope>NUCLEOTIDE SEQUENCE</scope>
    <source>
        <strain evidence="4">RD004123</strain>
    </source>
</reference>
<evidence type="ECO:0000313" key="5">
    <source>
        <dbReference type="Proteomes" id="UP001144280"/>
    </source>
</evidence>
<dbReference type="SMART" id="SM01294">
    <property type="entry name" value="PKS_PP_betabranch"/>
    <property type="match status" value="1"/>
</dbReference>
<name>A0ABQ5QTA1_9ACTN</name>
<keyword evidence="2" id="KW-0597">Phosphoprotein</keyword>
<evidence type="ECO:0000256" key="2">
    <source>
        <dbReference type="ARBA" id="ARBA00022553"/>
    </source>
</evidence>
<dbReference type="SMART" id="SM00823">
    <property type="entry name" value="PKS_PP"/>
    <property type="match status" value="1"/>
</dbReference>
<dbReference type="InterPro" id="IPR036736">
    <property type="entry name" value="ACP-like_sf"/>
</dbReference>
<dbReference type="InterPro" id="IPR009081">
    <property type="entry name" value="PP-bd_ACP"/>
</dbReference>
<dbReference type="Pfam" id="PF00550">
    <property type="entry name" value="PP-binding"/>
    <property type="match status" value="1"/>
</dbReference>
<keyword evidence="5" id="KW-1185">Reference proteome</keyword>
<gene>
    <name evidence="4" type="ORF">Pa4123_17990</name>
</gene>
<dbReference type="Gene3D" id="1.10.1200.10">
    <property type="entry name" value="ACP-like"/>
    <property type="match status" value="1"/>
</dbReference>
<protein>
    <recommendedName>
        <fullName evidence="3">Carrier domain-containing protein</fullName>
    </recommendedName>
</protein>